<dbReference type="AlphaFoldDB" id="A0A822Y401"/>
<keyword evidence="3" id="KW-0539">Nucleus</keyword>
<feature type="compositionally biased region" description="Basic and acidic residues" evidence="4">
    <location>
        <begin position="34"/>
        <end position="45"/>
    </location>
</feature>
<dbReference type="PANTHER" id="PTHR46261">
    <property type="entry name" value="HIGH MOBILITY GROUP B PROTEIN 4-RELATED"/>
    <property type="match status" value="1"/>
</dbReference>
<keyword evidence="2" id="KW-0238">DNA-binding</keyword>
<dbReference type="InterPro" id="IPR031061">
    <property type="entry name" value="HMGB_plant"/>
</dbReference>
<dbReference type="GO" id="GO:0005634">
    <property type="term" value="C:nucleus"/>
    <property type="evidence" value="ECO:0007669"/>
    <property type="project" value="UniProtKB-SubCell"/>
</dbReference>
<feature type="compositionally biased region" description="Polar residues" evidence="4">
    <location>
        <begin position="59"/>
        <end position="75"/>
    </location>
</feature>
<evidence type="ECO:0000256" key="2">
    <source>
        <dbReference type="ARBA" id="ARBA00023125"/>
    </source>
</evidence>
<evidence type="ECO:0000256" key="1">
    <source>
        <dbReference type="ARBA" id="ARBA00004123"/>
    </source>
</evidence>
<dbReference type="Proteomes" id="UP000607653">
    <property type="component" value="Unassembled WGS sequence"/>
</dbReference>
<reference evidence="5 6" key="1">
    <citation type="journal article" date="2020" name="Mol. Biol. Evol.">
        <title>Distinct Expression and Methylation Patterns for Genes with Different Fates following a Single Whole-Genome Duplication in Flowering Plants.</title>
        <authorList>
            <person name="Shi T."/>
            <person name="Rahmani R.S."/>
            <person name="Gugger P.F."/>
            <person name="Wang M."/>
            <person name="Li H."/>
            <person name="Zhang Y."/>
            <person name="Li Z."/>
            <person name="Wang Q."/>
            <person name="Van de Peer Y."/>
            <person name="Marchal K."/>
            <person name="Chen J."/>
        </authorList>
    </citation>
    <scope>NUCLEOTIDE SEQUENCE [LARGE SCALE GENOMIC DNA]</scope>
    <source>
        <tissue evidence="5">Leaf</tissue>
    </source>
</reference>
<dbReference type="EMBL" id="DUZY01000002">
    <property type="protein sequence ID" value="DAD27290.1"/>
    <property type="molecule type" value="Genomic_DNA"/>
</dbReference>
<comment type="subcellular location">
    <subcellularLocation>
        <location evidence="1">Nucleus</location>
    </subcellularLocation>
</comment>
<evidence type="ECO:0000313" key="6">
    <source>
        <dbReference type="Proteomes" id="UP000607653"/>
    </source>
</evidence>
<evidence type="ECO:0000313" key="5">
    <source>
        <dbReference type="EMBL" id="DAD27290.1"/>
    </source>
</evidence>
<organism evidence="5 6">
    <name type="scientific">Nelumbo nucifera</name>
    <name type="common">Sacred lotus</name>
    <dbReference type="NCBI Taxonomy" id="4432"/>
    <lineage>
        <taxon>Eukaryota</taxon>
        <taxon>Viridiplantae</taxon>
        <taxon>Streptophyta</taxon>
        <taxon>Embryophyta</taxon>
        <taxon>Tracheophyta</taxon>
        <taxon>Spermatophyta</taxon>
        <taxon>Magnoliopsida</taxon>
        <taxon>Proteales</taxon>
        <taxon>Nelumbonaceae</taxon>
        <taxon>Nelumbo</taxon>
    </lineage>
</organism>
<proteinExistence type="predicted"/>
<feature type="compositionally biased region" description="Basic residues" evidence="4">
    <location>
        <begin position="18"/>
        <end position="33"/>
    </location>
</feature>
<dbReference type="GO" id="GO:0003677">
    <property type="term" value="F:DNA binding"/>
    <property type="evidence" value="ECO:0007669"/>
    <property type="project" value="UniProtKB-KW"/>
</dbReference>
<evidence type="ECO:0000256" key="3">
    <source>
        <dbReference type="ARBA" id="ARBA00023242"/>
    </source>
</evidence>
<name>A0A822Y401_NELNU</name>
<feature type="compositionally biased region" description="Basic and acidic residues" evidence="4">
    <location>
        <begin position="1"/>
        <end position="17"/>
    </location>
</feature>
<evidence type="ECO:0000256" key="4">
    <source>
        <dbReference type="SAM" id="MobiDB-lite"/>
    </source>
</evidence>
<accession>A0A822Y401</accession>
<gene>
    <name evidence="5" type="ORF">HUJ06_028758</name>
</gene>
<sequence length="87" mass="9355">MKGGKSKAETKKADNKLSVKKKGVGANKVSKKAGKQEKAAKDPNKPKRPASAFFVLWKSSGSSTRRNTLTTNQSLLLAKPVETNGNR</sequence>
<comment type="caution">
    <text evidence="5">The sequence shown here is derived from an EMBL/GenBank/DDBJ whole genome shotgun (WGS) entry which is preliminary data.</text>
</comment>
<dbReference type="PANTHER" id="PTHR46261:SF35">
    <property type="entry name" value="HIGH MOBILITY GROUP B PROTEIN 4-RELATED"/>
    <property type="match status" value="1"/>
</dbReference>
<protein>
    <submittedName>
        <fullName evidence="5">Uncharacterized protein</fullName>
    </submittedName>
</protein>
<keyword evidence="6" id="KW-1185">Reference proteome</keyword>
<feature type="region of interest" description="Disordered" evidence="4">
    <location>
        <begin position="1"/>
        <end position="87"/>
    </location>
</feature>